<evidence type="ECO:0000256" key="9">
    <source>
        <dbReference type="ARBA" id="ARBA00023224"/>
    </source>
</evidence>
<organism evidence="11 12">
    <name type="scientific">Polistes dominula</name>
    <name type="common">European paper wasp</name>
    <name type="synonym">Vespa dominula</name>
    <dbReference type="NCBI Taxonomy" id="743375"/>
    <lineage>
        <taxon>Eukaryota</taxon>
        <taxon>Metazoa</taxon>
        <taxon>Ecdysozoa</taxon>
        <taxon>Arthropoda</taxon>
        <taxon>Hexapoda</taxon>
        <taxon>Insecta</taxon>
        <taxon>Pterygota</taxon>
        <taxon>Neoptera</taxon>
        <taxon>Endopterygota</taxon>
        <taxon>Hymenoptera</taxon>
        <taxon>Apocrita</taxon>
        <taxon>Aculeata</taxon>
        <taxon>Vespoidea</taxon>
        <taxon>Vespidae</taxon>
        <taxon>Polistinae</taxon>
        <taxon>Polistini</taxon>
        <taxon>Polistes</taxon>
    </lineage>
</organism>
<feature type="transmembrane region" description="Helical" evidence="10">
    <location>
        <begin position="616"/>
        <end position="637"/>
    </location>
</feature>
<keyword evidence="8" id="KW-0675">Receptor</keyword>
<feature type="transmembrane region" description="Helical" evidence="10">
    <location>
        <begin position="498"/>
        <end position="517"/>
    </location>
</feature>
<dbReference type="PANTHER" id="PTHR21137:SF35">
    <property type="entry name" value="ODORANT RECEPTOR 19A-RELATED"/>
    <property type="match status" value="1"/>
</dbReference>
<evidence type="ECO:0000256" key="5">
    <source>
        <dbReference type="ARBA" id="ARBA00022725"/>
    </source>
</evidence>
<evidence type="ECO:0000256" key="6">
    <source>
        <dbReference type="ARBA" id="ARBA00022989"/>
    </source>
</evidence>
<evidence type="ECO:0000256" key="7">
    <source>
        <dbReference type="ARBA" id="ARBA00023136"/>
    </source>
</evidence>
<evidence type="ECO:0000256" key="2">
    <source>
        <dbReference type="ARBA" id="ARBA00022475"/>
    </source>
</evidence>
<evidence type="ECO:0000313" key="12">
    <source>
        <dbReference type="RefSeq" id="XP_015180565.1"/>
    </source>
</evidence>
<gene>
    <name evidence="12" type="primary">LOC107068558</name>
</gene>
<dbReference type="RefSeq" id="XP_015180565.1">
    <property type="nucleotide sequence ID" value="XM_015325079.1"/>
</dbReference>
<dbReference type="PANTHER" id="PTHR21137">
    <property type="entry name" value="ODORANT RECEPTOR"/>
    <property type="match status" value="1"/>
</dbReference>
<feature type="transmembrane region" description="Helical" evidence="10">
    <location>
        <begin position="550"/>
        <end position="574"/>
    </location>
</feature>
<feature type="transmembrane region" description="Helical" evidence="10">
    <location>
        <begin position="288"/>
        <end position="308"/>
    </location>
</feature>
<protein>
    <submittedName>
        <fullName evidence="12">Uncharacterized protein LOC107068558</fullName>
    </submittedName>
</protein>
<reference evidence="12" key="1">
    <citation type="submission" date="2025-08" db="UniProtKB">
        <authorList>
            <consortium name="RefSeq"/>
        </authorList>
    </citation>
    <scope>IDENTIFICATION</scope>
    <source>
        <tissue evidence="12">Whole body</tissue>
    </source>
</reference>
<feature type="transmembrane region" description="Helical" evidence="10">
    <location>
        <begin position="30"/>
        <end position="55"/>
    </location>
</feature>
<keyword evidence="5" id="KW-0552">Olfaction</keyword>
<keyword evidence="7 10" id="KW-0472">Membrane</keyword>
<keyword evidence="11" id="KW-1185">Reference proteome</keyword>
<accession>A0ABM1IK28</accession>
<evidence type="ECO:0000256" key="1">
    <source>
        <dbReference type="ARBA" id="ARBA00004651"/>
    </source>
</evidence>
<name>A0ABM1IK28_POLDO</name>
<keyword evidence="4 10" id="KW-0812">Transmembrane</keyword>
<feature type="transmembrane region" description="Helical" evidence="10">
    <location>
        <begin position="67"/>
        <end position="85"/>
    </location>
</feature>
<evidence type="ECO:0000256" key="3">
    <source>
        <dbReference type="ARBA" id="ARBA00022606"/>
    </source>
</evidence>
<feature type="transmembrane region" description="Helical" evidence="10">
    <location>
        <begin position="162"/>
        <end position="183"/>
    </location>
</feature>
<feature type="transmembrane region" description="Helical" evidence="10">
    <location>
        <begin position="649"/>
        <end position="669"/>
    </location>
</feature>
<sequence>MHVLPVSFALLTYVGYWRPKNWSTNSIKSYLYNIYTLFMIFVICSFAICSIVDAYVDQNVNTFIEKFTLTISVVAVCIKIINLTLRRNSIISLFDMLLKDFCLPRNLEEQNVQEKFDEDARRITIYVEFLNEATVIFAIIDGVKEHVLPFANWTPYDHSSEIMFWLFLLYQSIALLVVANSSVAHETIISGLMIQICAQFEIFSHRIKTLPMLLEMAKKNCNYIVQWKKEKNRIIRELIDYHLYIYSFATKVNSVFTTMIMLQFSISSIVLCLTVYRMSKAEIASIEFIWGVSYLGSMFMQIFLYCWFGNEVILKSMQIGDMFYEMDWTSLENDIVKIIPIIMLRSTKPIEMRSGYIIVLSAQSFTSILNTSYSMDYLVYVILEADIRIMIDFVSRKVESYIDRTIHTKGGLVKKITTLSLSQIIGIVLNISSDLSEDIYVSLTIAISCLKMLTFKINYNDVVELINALNKKEPYVPSDEEEIEIQLKFDKLARYNTNGYTSLIGFSVSSFVFMSLINDLRNGQLTFQEVWLPFDNTTPIRYYLIYTQQILGMTLAGFLNVALDSLICGIFIHICCQIKILENRLTKITDKRKTLLILCIRHHEYIYKFADNVNQIFGLIIFFQFFGSTLTVCFTLYQLTKISPASVEYAKMSLYMYCMLIQIFLYCWYGNLITLKSKEIIDKIFGIDWTILNNSTKTSLLIMMSRTIKPISMVVIKVFSLNLDSFISIIKTAYSAYNLLQQTQG</sequence>
<evidence type="ECO:0000256" key="10">
    <source>
        <dbReference type="SAM" id="Phobius"/>
    </source>
</evidence>
<keyword evidence="9" id="KW-0807">Transducer</keyword>
<dbReference type="Proteomes" id="UP000694924">
    <property type="component" value="Unplaced"/>
</dbReference>
<comment type="subcellular location">
    <subcellularLocation>
        <location evidence="1">Cell membrane</location>
        <topology evidence="1">Multi-pass membrane protein</topology>
    </subcellularLocation>
</comment>
<dbReference type="InterPro" id="IPR004117">
    <property type="entry name" value="7tm6_olfct_rcpt"/>
</dbReference>
<proteinExistence type="predicted"/>
<evidence type="ECO:0000256" key="8">
    <source>
        <dbReference type="ARBA" id="ARBA00023170"/>
    </source>
</evidence>
<dbReference type="Pfam" id="PF02949">
    <property type="entry name" value="7tm_6"/>
    <property type="match status" value="2"/>
</dbReference>
<feature type="transmembrane region" description="Helical" evidence="10">
    <location>
        <begin position="255"/>
        <end position="276"/>
    </location>
</feature>
<keyword evidence="3" id="KW-0716">Sensory transduction</keyword>
<evidence type="ECO:0000256" key="4">
    <source>
        <dbReference type="ARBA" id="ARBA00022692"/>
    </source>
</evidence>
<keyword evidence="2" id="KW-1003">Cell membrane</keyword>
<evidence type="ECO:0000313" key="11">
    <source>
        <dbReference type="Proteomes" id="UP000694924"/>
    </source>
</evidence>
<keyword evidence="6 10" id="KW-1133">Transmembrane helix</keyword>
<dbReference type="GeneID" id="107068558"/>